<gene>
    <name evidence="6" type="ORF">BD626DRAFT_520555</name>
</gene>
<dbReference type="PROSITE" id="PS50865">
    <property type="entry name" value="ZF_MYND_2"/>
    <property type="match status" value="1"/>
</dbReference>
<accession>A0A550BUG4</accession>
<dbReference type="Proteomes" id="UP000320762">
    <property type="component" value="Unassembled WGS sequence"/>
</dbReference>
<proteinExistence type="predicted"/>
<dbReference type="Pfam" id="PF01753">
    <property type="entry name" value="zf-MYND"/>
    <property type="match status" value="1"/>
</dbReference>
<evidence type="ECO:0000259" key="5">
    <source>
        <dbReference type="PROSITE" id="PS50865"/>
    </source>
</evidence>
<reference evidence="6 7" key="1">
    <citation type="journal article" date="2019" name="New Phytol.">
        <title>Comparative genomics reveals unique wood-decay strategies and fruiting body development in the Schizophyllaceae.</title>
        <authorList>
            <person name="Almasi E."/>
            <person name="Sahu N."/>
            <person name="Krizsan K."/>
            <person name="Balint B."/>
            <person name="Kovacs G.M."/>
            <person name="Kiss B."/>
            <person name="Cseklye J."/>
            <person name="Drula E."/>
            <person name="Henrissat B."/>
            <person name="Nagy I."/>
            <person name="Chovatia M."/>
            <person name="Adam C."/>
            <person name="LaButti K."/>
            <person name="Lipzen A."/>
            <person name="Riley R."/>
            <person name="Grigoriev I.V."/>
            <person name="Nagy L.G."/>
        </authorList>
    </citation>
    <scope>NUCLEOTIDE SEQUENCE [LARGE SCALE GENOMIC DNA]</scope>
    <source>
        <strain evidence="6 7">NL-1724</strain>
    </source>
</reference>
<keyword evidence="2 4" id="KW-0863">Zinc-finger</keyword>
<comment type="caution">
    <text evidence="6">The sequence shown here is derived from an EMBL/GenBank/DDBJ whole genome shotgun (WGS) entry which is preliminary data.</text>
</comment>
<sequence>MSSRAFDDPLYEVSEESIHALAALHSDLLTIVSPTARAKSKQAASLRAHRVLESSSPFALLEQEPPRPRAALANDCRFVRNVVNNLKGLLMVYTVAIIPSGSHTEIPDKLSCRAQQFVPWLDFAYVTHGVSPSWARSYPELPLLLSQLLWSIVVHEKQKIVPLIRQVPRFLTLILGVWLSHPMHYLRVASQGHRPDNGHINGQTVDLVHTQIHGELDLMDVLRAELRQMVGGRRTVRRLLRLVVWPLCLESTCESDSTWMDWIYYHLRASIAVLQALGYERAALPRRFFRIVLSNVDQMAHRVDEELPHWYLAAVVQILRMALCGNIDDSPSPHIVMNAIRAGIIHFLTTFAPVFERLGEAYLGDVAQIEETLAAHSCISSVLKVIHRRHAHLLEDNSASADARRSFPRLMYAFTRHWTEYTRFQVVKAWTQYITCCNRLADTHEMAFKVCPCKMSFYCSVACQRADWRARHRLDCPYEEYQGFSGKLAGRRRRALPHSPCAECHTTGGRFHRVGDGH</sequence>
<dbReference type="EMBL" id="VDMD01000078">
    <property type="protein sequence ID" value="TRM56189.1"/>
    <property type="molecule type" value="Genomic_DNA"/>
</dbReference>
<dbReference type="AlphaFoldDB" id="A0A550BUG4"/>
<dbReference type="SUPFAM" id="SSF144232">
    <property type="entry name" value="HIT/MYND zinc finger-like"/>
    <property type="match status" value="1"/>
</dbReference>
<keyword evidence="7" id="KW-1185">Reference proteome</keyword>
<protein>
    <recommendedName>
        <fullName evidence="5">MYND-type domain-containing protein</fullName>
    </recommendedName>
</protein>
<keyword evidence="1" id="KW-0479">Metal-binding</keyword>
<dbReference type="OrthoDB" id="3070803at2759"/>
<dbReference type="Gene3D" id="6.10.140.2220">
    <property type="match status" value="1"/>
</dbReference>
<keyword evidence="3" id="KW-0862">Zinc</keyword>
<evidence type="ECO:0000256" key="3">
    <source>
        <dbReference type="ARBA" id="ARBA00022833"/>
    </source>
</evidence>
<evidence type="ECO:0000313" key="6">
    <source>
        <dbReference type="EMBL" id="TRM56189.1"/>
    </source>
</evidence>
<dbReference type="GO" id="GO:0008270">
    <property type="term" value="F:zinc ion binding"/>
    <property type="evidence" value="ECO:0007669"/>
    <property type="project" value="UniProtKB-KW"/>
</dbReference>
<name>A0A550BUG4_9AGAR</name>
<feature type="domain" description="MYND-type" evidence="5">
    <location>
        <begin position="434"/>
        <end position="476"/>
    </location>
</feature>
<organism evidence="6 7">
    <name type="scientific">Schizophyllum amplum</name>
    <dbReference type="NCBI Taxonomy" id="97359"/>
    <lineage>
        <taxon>Eukaryota</taxon>
        <taxon>Fungi</taxon>
        <taxon>Dikarya</taxon>
        <taxon>Basidiomycota</taxon>
        <taxon>Agaricomycotina</taxon>
        <taxon>Agaricomycetes</taxon>
        <taxon>Agaricomycetidae</taxon>
        <taxon>Agaricales</taxon>
        <taxon>Schizophyllaceae</taxon>
        <taxon>Schizophyllum</taxon>
    </lineage>
</organism>
<dbReference type="InterPro" id="IPR002893">
    <property type="entry name" value="Znf_MYND"/>
</dbReference>
<evidence type="ECO:0000256" key="1">
    <source>
        <dbReference type="ARBA" id="ARBA00022723"/>
    </source>
</evidence>
<evidence type="ECO:0000313" key="7">
    <source>
        <dbReference type="Proteomes" id="UP000320762"/>
    </source>
</evidence>
<evidence type="ECO:0000256" key="2">
    <source>
        <dbReference type="ARBA" id="ARBA00022771"/>
    </source>
</evidence>
<evidence type="ECO:0000256" key="4">
    <source>
        <dbReference type="PROSITE-ProRule" id="PRU00134"/>
    </source>
</evidence>